<accession>A0A434A5C0</accession>
<dbReference type="OrthoDB" id="9792021at2"/>
<keyword evidence="3" id="KW-0998">Cell outer membrane</keyword>
<evidence type="ECO:0000313" key="7">
    <source>
        <dbReference type="EMBL" id="RUT69527.1"/>
    </source>
</evidence>
<evidence type="ECO:0000256" key="2">
    <source>
        <dbReference type="ARBA" id="ARBA00023136"/>
    </source>
</evidence>
<name>A0A434A5C0_9FLAO</name>
<evidence type="ECO:0000313" key="8">
    <source>
        <dbReference type="Proteomes" id="UP000288102"/>
    </source>
</evidence>
<dbReference type="PANTHER" id="PTHR30329">
    <property type="entry name" value="STATOR ELEMENT OF FLAGELLAR MOTOR COMPLEX"/>
    <property type="match status" value="1"/>
</dbReference>
<dbReference type="PANTHER" id="PTHR30329:SF21">
    <property type="entry name" value="LIPOPROTEIN YIAD-RELATED"/>
    <property type="match status" value="1"/>
</dbReference>
<dbReference type="InterPro" id="IPR006664">
    <property type="entry name" value="OMP_bac"/>
</dbReference>
<dbReference type="Pfam" id="PF00691">
    <property type="entry name" value="OmpA"/>
    <property type="match status" value="1"/>
</dbReference>
<comment type="caution">
    <text evidence="7">The sequence shown here is derived from an EMBL/GenBank/DDBJ whole genome shotgun (WGS) entry which is preliminary data.</text>
</comment>
<protein>
    <submittedName>
        <fullName evidence="7">OmpA family protein</fullName>
    </submittedName>
</protein>
<proteinExistence type="predicted"/>
<gene>
    <name evidence="7" type="ORF">D0817_15215</name>
</gene>
<organism evidence="7 8">
    <name type="scientific">Flavobacterium cupreum</name>
    <dbReference type="NCBI Taxonomy" id="2133766"/>
    <lineage>
        <taxon>Bacteria</taxon>
        <taxon>Pseudomonadati</taxon>
        <taxon>Bacteroidota</taxon>
        <taxon>Flavobacteriia</taxon>
        <taxon>Flavobacteriales</taxon>
        <taxon>Flavobacteriaceae</taxon>
        <taxon>Flavobacterium</taxon>
    </lineage>
</organism>
<dbReference type="PRINTS" id="PR01021">
    <property type="entry name" value="OMPADOMAIN"/>
</dbReference>
<evidence type="ECO:0000259" key="6">
    <source>
        <dbReference type="PROSITE" id="PS51123"/>
    </source>
</evidence>
<keyword evidence="8" id="KW-1185">Reference proteome</keyword>
<feature type="compositionally biased region" description="Polar residues" evidence="5">
    <location>
        <begin position="28"/>
        <end position="42"/>
    </location>
</feature>
<feature type="region of interest" description="Disordered" evidence="5">
    <location>
        <begin position="23"/>
        <end position="42"/>
    </location>
</feature>
<dbReference type="InterPro" id="IPR006665">
    <property type="entry name" value="OmpA-like"/>
</dbReference>
<sequence>MKKTVLVALLAITLFSCKKEEKIENTEPKTQVPSTPATGNEAASTEINWDEIPDLQNIGNFPFITAPAGLRIAHAKEGLSEFFEYETMENFIGNNIYTTEGKLGILAFEDAEGKDFNQKLFDKSVYDYLDKIGAKKIYQGDFPEDENQRAKLEKNMWTGKHGTSGLLRESDAPFAVYAFKNGGKKYMVNVQSNSAQGNVFIMELKNFEQTIKKYSAEQMKSDIDKTGKAILHINFATDKATLQPDGEKIVAEIFALLTANPNLKLSIEGHTDNTGTAVKNQKLSSDRANTVMYALAAKGIDTKRLKAAGFGSEKPLKENNTEENKAENRRVELVKI</sequence>
<dbReference type="CDD" id="cd07185">
    <property type="entry name" value="OmpA_C-like"/>
    <property type="match status" value="1"/>
</dbReference>
<dbReference type="PROSITE" id="PS51257">
    <property type="entry name" value="PROKAR_LIPOPROTEIN"/>
    <property type="match status" value="1"/>
</dbReference>
<keyword evidence="2 4" id="KW-0472">Membrane</keyword>
<comment type="subcellular location">
    <subcellularLocation>
        <location evidence="1">Cell outer membrane</location>
    </subcellularLocation>
</comment>
<dbReference type="RefSeq" id="WP_127339199.1">
    <property type="nucleotide sequence ID" value="NZ_QWDM01000009.1"/>
</dbReference>
<dbReference type="PROSITE" id="PS51123">
    <property type="entry name" value="OMPA_2"/>
    <property type="match status" value="1"/>
</dbReference>
<evidence type="ECO:0000256" key="1">
    <source>
        <dbReference type="ARBA" id="ARBA00004442"/>
    </source>
</evidence>
<evidence type="ECO:0000256" key="5">
    <source>
        <dbReference type="SAM" id="MobiDB-lite"/>
    </source>
</evidence>
<feature type="domain" description="OmpA-like" evidence="6">
    <location>
        <begin position="222"/>
        <end position="336"/>
    </location>
</feature>
<evidence type="ECO:0000256" key="3">
    <source>
        <dbReference type="ARBA" id="ARBA00023237"/>
    </source>
</evidence>
<reference evidence="8" key="1">
    <citation type="journal article" date="2019" name="Syst. Appl. Microbiol.">
        <title>Flavobacterium circumlabens sp. nov. and Flavobacterium cupreum sp. nov., two psychrotrophic species isolated from Antarctic environmental samples.</title>
        <authorList>
            <person name="Kralova S."/>
            <person name="Busse H.-J."/>
            <person name="Svec P."/>
            <person name="Maslanova I."/>
            <person name="Stankova E."/>
            <person name="Bartak M."/>
            <person name="Sedlacek I."/>
        </authorList>
    </citation>
    <scope>NUCLEOTIDE SEQUENCE [LARGE SCALE GENOMIC DNA]</scope>
    <source>
        <strain evidence="8">CCM 8825</strain>
    </source>
</reference>
<dbReference type="InterPro" id="IPR036737">
    <property type="entry name" value="OmpA-like_sf"/>
</dbReference>
<evidence type="ECO:0000256" key="4">
    <source>
        <dbReference type="PROSITE-ProRule" id="PRU00473"/>
    </source>
</evidence>
<dbReference type="GO" id="GO:0009279">
    <property type="term" value="C:cell outer membrane"/>
    <property type="evidence" value="ECO:0007669"/>
    <property type="project" value="UniProtKB-SubCell"/>
</dbReference>
<dbReference type="InterPro" id="IPR050330">
    <property type="entry name" value="Bact_OuterMem_StrucFunc"/>
</dbReference>
<dbReference type="SUPFAM" id="SSF103088">
    <property type="entry name" value="OmpA-like"/>
    <property type="match status" value="1"/>
</dbReference>
<dbReference type="Gene3D" id="3.30.1330.60">
    <property type="entry name" value="OmpA-like domain"/>
    <property type="match status" value="1"/>
</dbReference>
<dbReference type="AlphaFoldDB" id="A0A434A5C0"/>
<dbReference type="Proteomes" id="UP000288102">
    <property type="component" value="Unassembled WGS sequence"/>
</dbReference>
<dbReference type="EMBL" id="QWDM01000009">
    <property type="protein sequence ID" value="RUT69527.1"/>
    <property type="molecule type" value="Genomic_DNA"/>
</dbReference>